<proteinExistence type="predicted"/>
<sequence>MSTLSNVNDQIVSGVTRVVDLLKRRLLGSNNERLDFIMDSFYKLSPTHQTAVLVGGFGGVIVLVFGFFAFYFAQVSSLERSLDDSFDALQEMRALSQKYDYEDKRFKELVQIINRGGRGFRPKPFFESKANQAGIAITDLRSNEEEIPVESPLSAQFKHITVEFKLPKVSVPRLLKFMSEIEKSGKNMNIHNLTVRTRYGDRLYFETSAKVIGYKVGR</sequence>
<evidence type="ECO:0000256" key="1">
    <source>
        <dbReference type="SAM" id="Phobius"/>
    </source>
</evidence>
<dbReference type="Proteomes" id="UP000192907">
    <property type="component" value="Unassembled WGS sequence"/>
</dbReference>
<organism evidence="2 3">
    <name type="scientific">Pseudobacteriovorax antillogorgiicola</name>
    <dbReference type="NCBI Taxonomy" id="1513793"/>
    <lineage>
        <taxon>Bacteria</taxon>
        <taxon>Pseudomonadati</taxon>
        <taxon>Bdellovibrionota</taxon>
        <taxon>Oligoflexia</taxon>
        <taxon>Oligoflexales</taxon>
        <taxon>Pseudobacteriovoracaceae</taxon>
        <taxon>Pseudobacteriovorax</taxon>
    </lineage>
</organism>
<reference evidence="3" key="1">
    <citation type="submission" date="2017-04" db="EMBL/GenBank/DDBJ databases">
        <authorList>
            <person name="Varghese N."/>
            <person name="Submissions S."/>
        </authorList>
    </citation>
    <scope>NUCLEOTIDE SEQUENCE [LARGE SCALE GENOMIC DNA]</scope>
    <source>
        <strain evidence="3">RKEM611</strain>
    </source>
</reference>
<dbReference type="AlphaFoldDB" id="A0A1Y6BC25"/>
<keyword evidence="3" id="KW-1185">Reference proteome</keyword>
<accession>A0A1Y6BC25</accession>
<dbReference type="EMBL" id="FWZT01000002">
    <property type="protein sequence ID" value="SME95582.1"/>
    <property type="molecule type" value="Genomic_DNA"/>
</dbReference>
<feature type="transmembrane region" description="Helical" evidence="1">
    <location>
        <begin position="51"/>
        <end position="73"/>
    </location>
</feature>
<dbReference type="STRING" id="1513793.SAMN06296036_102222"/>
<name>A0A1Y6BC25_9BACT</name>
<keyword evidence="1" id="KW-0812">Transmembrane</keyword>
<evidence type="ECO:0000313" key="2">
    <source>
        <dbReference type="EMBL" id="SME95582.1"/>
    </source>
</evidence>
<protein>
    <submittedName>
        <fullName evidence="2">Uncharacterized protein</fullName>
    </submittedName>
</protein>
<dbReference type="RefSeq" id="WP_132315324.1">
    <property type="nucleotide sequence ID" value="NZ_FWZT01000002.1"/>
</dbReference>
<keyword evidence="1" id="KW-1133">Transmembrane helix</keyword>
<keyword evidence="1" id="KW-0472">Membrane</keyword>
<dbReference type="OrthoDB" id="9932306at2"/>
<evidence type="ECO:0000313" key="3">
    <source>
        <dbReference type="Proteomes" id="UP000192907"/>
    </source>
</evidence>
<gene>
    <name evidence="2" type="ORF">SAMN06296036_102222</name>
</gene>